<dbReference type="Proteomes" id="UP000017836">
    <property type="component" value="Unassembled WGS sequence"/>
</dbReference>
<dbReference type="InterPro" id="IPR006121">
    <property type="entry name" value="HMA_dom"/>
</dbReference>
<keyword evidence="4" id="KW-1185">Reference proteome</keyword>
<feature type="domain" description="HMA" evidence="2">
    <location>
        <begin position="43"/>
        <end position="106"/>
    </location>
</feature>
<dbReference type="Pfam" id="PF00403">
    <property type="entry name" value="HMA"/>
    <property type="match status" value="2"/>
</dbReference>
<dbReference type="CDD" id="cd00371">
    <property type="entry name" value="HMA"/>
    <property type="match status" value="2"/>
</dbReference>
<protein>
    <recommendedName>
        <fullName evidence="2">HMA domain-containing protein</fullName>
    </recommendedName>
</protein>
<feature type="region of interest" description="Disordered" evidence="1">
    <location>
        <begin position="12"/>
        <end position="37"/>
    </location>
</feature>
<dbReference type="InterPro" id="IPR044258">
    <property type="entry name" value="HIPP09-like"/>
</dbReference>
<dbReference type="AlphaFoldDB" id="W1PLT6"/>
<evidence type="ECO:0000256" key="1">
    <source>
        <dbReference type="SAM" id="MobiDB-lite"/>
    </source>
</evidence>
<reference evidence="4" key="1">
    <citation type="journal article" date="2013" name="Science">
        <title>The Amborella genome and the evolution of flowering plants.</title>
        <authorList>
            <consortium name="Amborella Genome Project"/>
        </authorList>
    </citation>
    <scope>NUCLEOTIDE SEQUENCE [LARGE SCALE GENOMIC DNA]</scope>
</reference>
<dbReference type="InterPro" id="IPR036163">
    <property type="entry name" value="HMA_dom_sf"/>
</dbReference>
<proteinExistence type="predicted"/>
<feature type="domain" description="HMA" evidence="2">
    <location>
        <begin position="132"/>
        <end position="189"/>
    </location>
</feature>
<dbReference type="PANTHER" id="PTHR47066:SF1">
    <property type="entry name" value="HEAVY METAL-ASSOCIATED ISOPRENYLATED PLANT PROTEIN 9"/>
    <property type="match status" value="1"/>
</dbReference>
<dbReference type="Gramene" id="ERN08115">
    <property type="protein sequence ID" value="ERN08115"/>
    <property type="gene ID" value="AMTR_s00018p00066090"/>
</dbReference>
<dbReference type="GO" id="GO:0046872">
    <property type="term" value="F:metal ion binding"/>
    <property type="evidence" value="ECO:0007669"/>
    <property type="project" value="InterPro"/>
</dbReference>
<evidence type="ECO:0000259" key="2">
    <source>
        <dbReference type="PROSITE" id="PS50846"/>
    </source>
</evidence>
<accession>W1PLT6</accession>
<dbReference type="Gene3D" id="3.30.70.100">
    <property type="match status" value="2"/>
</dbReference>
<dbReference type="EMBL" id="KI393569">
    <property type="protein sequence ID" value="ERN08115.1"/>
    <property type="molecule type" value="Genomic_DNA"/>
</dbReference>
<evidence type="ECO:0000313" key="4">
    <source>
        <dbReference type="Proteomes" id="UP000017836"/>
    </source>
</evidence>
<dbReference type="PANTHER" id="PTHR47066">
    <property type="entry name" value="HEAVY METAL-ASSOCIATED ISOPRENYLATED PLANT PROTEIN 9"/>
    <property type="match status" value="1"/>
</dbReference>
<evidence type="ECO:0000313" key="3">
    <source>
        <dbReference type="EMBL" id="ERN08115.1"/>
    </source>
</evidence>
<sequence length="189" mass="21780">MILFFLEEEAKVEAQPEAKPVEEKKEEKTEEKKEEKKEEINVQVPTILWVDLHCVGCAKKVERSIRNFRGVEEVELDMNENQVRVKGIVDPQALCLRIQRKTKRRVRLLSPLPKPEENNSAPEVITSKVSRMTTVELNVNMHCEACSQQLKKKILKMRGVQTVETDLESGKVTVIGTMNAERLVEYLPR</sequence>
<gene>
    <name evidence="3" type="ORF">AMTR_s00018p00066090</name>
</gene>
<name>W1PLT6_AMBTC</name>
<organism evidence="3 4">
    <name type="scientific">Amborella trichopoda</name>
    <dbReference type="NCBI Taxonomy" id="13333"/>
    <lineage>
        <taxon>Eukaryota</taxon>
        <taxon>Viridiplantae</taxon>
        <taxon>Streptophyta</taxon>
        <taxon>Embryophyta</taxon>
        <taxon>Tracheophyta</taxon>
        <taxon>Spermatophyta</taxon>
        <taxon>Magnoliopsida</taxon>
        <taxon>Amborellales</taxon>
        <taxon>Amborellaceae</taxon>
        <taxon>Amborella</taxon>
    </lineage>
</organism>
<dbReference type="PROSITE" id="PS50846">
    <property type="entry name" value="HMA_2"/>
    <property type="match status" value="2"/>
</dbReference>
<dbReference type="OMA" id="RKQANIV"/>
<dbReference type="eggNOG" id="KOG1603">
    <property type="taxonomic scope" value="Eukaryota"/>
</dbReference>
<dbReference type="HOGENOM" id="CLU_039886_4_0_1"/>
<dbReference type="SUPFAM" id="SSF55008">
    <property type="entry name" value="HMA, heavy metal-associated domain"/>
    <property type="match status" value="2"/>
</dbReference>